<evidence type="ECO:0000313" key="2">
    <source>
        <dbReference type="Proteomes" id="UP001283361"/>
    </source>
</evidence>
<keyword evidence="2" id="KW-1185">Reference proteome</keyword>
<gene>
    <name evidence="1" type="ORF">RRG08_012338</name>
</gene>
<dbReference type="AlphaFoldDB" id="A0AAE1DX97"/>
<protein>
    <submittedName>
        <fullName evidence="1">Uncharacterized protein</fullName>
    </submittedName>
</protein>
<sequence length="77" mass="8727">MDLRELKGLARLTLDSSWKSYGFPYVYPTNVLINCVRNTTSRSGTVSSSGDEDWYIKRIPVPPNLSELKQTPSDTYP</sequence>
<reference evidence="1" key="1">
    <citation type="journal article" date="2023" name="G3 (Bethesda)">
        <title>A reference genome for the long-term kleptoplast-retaining sea slug Elysia crispata morphotype clarki.</title>
        <authorList>
            <person name="Eastman K.E."/>
            <person name="Pendleton A.L."/>
            <person name="Shaikh M.A."/>
            <person name="Suttiyut T."/>
            <person name="Ogas R."/>
            <person name="Tomko P."/>
            <person name="Gavelis G."/>
            <person name="Widhalm J.R."/>
            <person name="Wisecaver J.H."/>
        </authorList>
    </citation>
    <scope>NUCLEOTIDE SEQUENCE</scope>
    <source>
        <strain evidence="1">ECLA1</strain>
    </source>
</reference>
<dbReference type="Proteomes" id="UP001283361">
    <property type="component" value="Unassembled WGS sequence"/>
</dbReference>
<dbReference type="EMBL" id="JAWDGP010002181">
    <property type="protein sequence ID" value="KAK3784918.1"/>
    <property type="molecule type" value="Genomic_DNA"/>
</dbReference>
<name>A0AAE1DX97_9GAST</name>
<proteinExistence type="predicted"/>
<comment type="caution">
    <text evidence="1">The sequence shown here is derived from an EMBL/GenBank/DDBJ whole genome shotgun (WGS) entry which is preliminary data.</text>
</comment>
<organism evidence="1 2">
    <name type="scientific">Elysia crispata</name>
    <name type="common">lettuce slug</name>
    <dbReference type="NCBI Taxonomy" id="231223"/>
    <lineage>
        <taxon>Eukaryota</taxon>
        <taxon>Metazoa</taxon>
        <taxon>Spiralia</taxon>
        <taxon>Lophotrochozoa</taxon>
        <taxon>Mollusca</taxon>
        <taxon>Gastropoda</taxon>
        <taxon>Heterobranchia</taxon>
        <taxon>Euthyneura</taxon>
        <taxon>Panpulmonata</taxon>
        <taxon>Sacoglossa</taxon>
        <taxon>Placobranchoidea</taxon>
        <taxon>Plakobranchidae</taxon>
        <taxon>Elysia</taxon>
    </lineage>
</organism>
<accession>A0AAE1DX97</accession>
<evidence type="ECO:0000313" key="1">
    <source>
        <dbReference type="EMBL" id="KAK3784918.1"/>
    </source>
</evidence>